<evidence type="ECO:0000256" key="8">
    <source>
        <dbReference type="SAM" id="Phobius"/>
    </source>
</evidence>
<comment type="caution">
    <text evidence="11">The sequence shown here is derived from an EMBL/GenBank/DDBJ whole genome shotgun (WGS) entry which is preliminary data.</text>
</comment>
<dbReference type="AlphaFoldDB" id="A0AAD3XM51"/>
<name>A0AAD3XM51_NEPGR</name>
<dbReference type="InterPro" id="IPR006593">
    <property type="entry name" value="Cyt_b561/ferric_Rdtase_TM"/>
</dbReference>
<dbReference type="EMBL" id="BSYO01000009">
    <property type="protein sequence ID" value="GMH09331.1"/>
    <property type="molecule type" value="Genomic_DNA"/>
</dbReference>
<accession>A0AAD3XM51</accession>
<evidence type="ECO:0000259" key="9">
    <source>
        <dbReference type="PROSITE" id="PS50836"/>
    </source>
</evidence>
<keyword evidence="12" id="KW-1185">Reference proteome</keyword>
<keyword evidence="5" id="KW-0249">Electron transport</keyword>
<evidence type="ECO:0000256" key="6">
    <source>
        <dbReference type="ARBA" id="ARBA00022989"/>
    </source>
</evidence>
<feature type="transmembrane region" description="Helical" evidence="8">
    <location>
        <begin position="208"/>
        <end position="228"/>
    </location>
</feature>
<dbReference type="PANTHER" id="PTHR23130:SF171">
    <property type="entry name" value="OS01G0895300 PROTEIN"/>
    <property type="match status" value="1"/>
</dbReference>
<dbReference type="SMART" id="SM00664">
    <property type="entry name" value="DoH"/>
    <property type="match status" value="1"/>
</dbReference>
<feature type="domain" description="Cytochrome b561" evidence="10">
    <location>
        <begin position="147"/>
        <end position="336"/>
    </location>
</feature>
<dbReference type="PROSITE" id="PS50939">
    <property type="entry name" value="CYTOCHROME_B561"/>
    <property type="match status" value="1"/>
</dbReference>
<dbReference type="InterPro" id="IPR045266">
    <property type="entry name" value="DOH_DOMON"/>
</dbReference>
<gene>
    <name evidence="11" type="ORF">Nepgr_011172</name>
</gene>
<evidence type="ECO:0000256" key="5">
    <source>
        <dbReference type="ARBA" id="ARBA00022982"/>
    </source>
</evidence>
<reference evidence="11" key="1">
    <citation type="submission" date="2023-05" db="EMBL/GenBank/DDBJ databases">
        <title>Nepenthes gracilis genome sequencing.</title>
        <authorList>
            <person name="Fukushima K."/>
        </authorList>
    </citation>
    <scope>NUCLEOTIDE SEQUENCE</scope>
    <source>
        <strain evidence="11">SING2019-196</strain>
    </source>
</reference>
<evidence type="ECO:0000259" key="10">
    <source>
        <dbReference type="PROSITE" id="PS50939"/>
    </source>
</evidence>
<feature type="transmembrane region" description="Helical" evidence="8">
    <location>
        <begin position="279"/>
        <end position="300"/>
    </location>
</feature>
<evidence type="ECO:0000256" key="7">
    <source>
        <dbReference type="ARBA" id="ARBA00023136"/>
    </source>
</evidence>
<dbReference type="CDD" id="cd08760">
    <property type="entry name" value="Cyt_b561_FRRS1_like"/>
    <property type="match status" value="1"/>
</dbReference>
<keyword evidence="6 8" id="KW-1133">Transmembrane helix</keyword>
<evidence type="ECO:0000313" key="11">
    <source>
        <dbReference type="EMBL" id="GMH09331.1"/>
    </source>
</evidence>
<feature type="transmembrane region" description="Helical" evidence="8">
    <location>
        <begin position="306"/>
        <end position="330"/>
    </location>
</feature>
<evidence type="ECO:0000313" key="12">
    <source>
        <dbReference type="Proteomes" id="UP001279734"/>
    </source>
</evidence>
<keyword evidence="4" id="KW-0732">Signal</keyword>
<evidence type="ECO:0000256" key="3">
    <source>
        <dbReference type="ARBA" id="ARBA00022692"/>
    </source>
</evidence>
<dbReference type="SMART" id="SM00665">
    <property type="entry name" value="B561"/>
    <property type="match status" value="1"/>
</dbReference>
<keyword evidence="2" id="KW-0813">Transport</keyword>
<dbReference type="CDD" id="cd09631">
    <property type="entry name" value="DOMON_DOH"/>
    <property type="match status" value="1"/>
</dbReference>
<evidence type="ECO:0000256" key="4">
    <source>
        <dbReference type="ARBA" id="ARBA00022729"/>
    </source>
</evidence>
<dbReference type="InterPro" id="IPR005018">
    <property type="entry name" value="DOMON_domain"/>
</dbReference>
<sequence length="350" mass="38151">MVAQAQELQKNLPSPYDKVPWPNAPQITWNSFSLKYTRRDNIVNVLMSGPYKKGWLAIGLSKSGRMIGASAVVAWAGRDGKGVIKQYLLNGYSPSQVTPNKGDLPLTKAAPVALLDQGTLYMAFQLELSGGNMTQKVILASAPDTPAAENLLFKHTARTLIQMDFSAGSAIDYGKQKAIHGAVGMIAWLVLLPWGILIPRYLKHHDPLWFYLHLSVQVLGYLFAVSTGLSGLKLESDMHVNVTPHKQLGMLIVLLATLQVCAICARPGKQSSKRKYWNCYHRCVGILAICLGIINAGFGIRRAEAGMAWTTAHILLTGCFVLAVVVLEVLSKSNGASRALEAPVFDVDNR</sequence>
<organism evidence="11 12">
    <name type="scientific">Nepenthes gracilis</name>
    <name type="common">Slender pitcher plant</name>
    <dbReference type="NCBI Taxonomy" id="150966"/>
    <lineage>
        <taxon>Eukaryota</taxon>
        <taxon>Viridiplantae</taxon>
        <taxon>Streptophyta</taxon>
        <taxon>Embryophyta</taxon>
        <taxon>Tracheophyta</taxon>
        <taxon>Spermatophyta</taxon>
        <taxon>Magnoliopsida</taxon>
        <taxon>eudicotyledons</taxon>
        <taxon>Gunneridae</taxon>
        <taxon>Pentapetalae</taxon>
        <taxon>Caryophyllales</taxon>
        <taxon>Nepenthaceae</taxon>
        <taxon>Nepenthes</taxon>
    </lineage>
</organism>
<dbReference type="PANTHER" id="PTHR23130">
    <property type="entry name" value="CYTOCHROME B561 AND DOMON DOMAIN-CONTAINING PROTEIN"/>
    <property type="match status" value="1"/>
</dbReference>
<dbReference type="Proteomes" id="UP001279734">
    <property type="component" value="Unassembled WGS sequence"/>
</dbReference>
<dbReference type="PROSITE" id="PS50836">
    <property type="entry name" value="DOMON"/>
    <property type="match status" value="1"/>
</dbReference>
<dbReference type="Gene3D" id="1.20.120.1770">
    <property type="match status" value="1"/>
</dbReference>
<dbReference type="GO" id="GO:0016020">
    <property type="term" value="C:membrane"/>
    <property type="evidence" value="ECO:0007669"/>
    <property type="project" value="UniProtKB-SubCell"/>
</dbReference>
<comment type="subcellular location">
    <subcellularLocation>
        <location evidence="1">Membrane</location>
    </subcellularLocation>
</comment>
<evidence type="ECO:0000256" key="1">
    <source>
        <dbReference type="ARBA" id="ARBA00004370"/>
    </source>
</evidence>
<dbReference type="Pfam" id="PF03351">
    <property type="entry name" value="DOMON"/>
    <property type="match status" value="1"/>
</dbReference>
<feature type="transmembrane region" description="Helical" evidence="8">
    <location>
        <begin position="248"/>
        <end position="267"/>
    </location>
</feature>
<keyword evidence="3 8" id="KW-0812">Transmembrane</keyword>
<feature type="transmembrane region" description="Helical" evidence="8">
    <location>
        <begin position="178"/>
        <end position="196"/>
    </location>
</feature>
<protein>
    <recommendedName>
        <fullName evidence="13">Cytochrome b561 and DOMON domain-containing protein</fullName>
    </recommendedName>
</protein>
<evidence type="ECO:0008006" key="13">
    <source>
        <dbReference type="Google" id="ProtNLM"/>
    </source>
</evidence>
<keyword evidence="7 8" id="KW-0472">Membrane</keyword>
<evidence type="ECO:0000256" key="2">
    <source>
        <dbReference type="ARBA" id="ARBA00022448"/>
    </source>
</evidence>
<proteinExistence type="predicted"/>
<feature type="domain" description="DOMON" evidence="9">
    <location>
        <begin position="30"/>
        <end position="142"/>
    </location>
</feature>